<sequence length="104" mass="11967">MNEKMNNKELQEQVFLFLNEIASVEIDNLNVHKNLEIDLGITGDDASDLIAAFAERFKVDISKFKFHEYFHSEPSLLSFSNDSFGKKEFTIRDLVEAAETHVLE</sequence>
<dbReference type="EMBL" id="CAJRAF010000002">
    <property type="protein sequence ID" value="CAG5003333.1"/>
    <property type="molecule type" value="Genomic_DNA"/>
</dbReference>
<dbReference type="Proteomes" id="UP000680038">
    <property type="component" value="Unassembled WGS sequence"/>
</dbReference>
<gene>
    <name evidence="1" type="ORF">DYBT9275_03129</name>
</gene>
<name>A0A916NLY7_9BACT</name>
<reference evidence="1" key="1">
    <citation type="submission" date="2021-04" db="EMBL/GenBank/DDBJ databases">
        <authorList>
            <person name="Rodrigo-Torres L."/>
            <person name="Arahal R. D."/>
            <person name="Lucena T."/>
        </authorList>
    </citation>
    <scope>NUCLEOTIDE SEQUENCE</scope>
    <source>
        <strain evidence="1">CECT 9275</strain>
    </source>
</reference>
<keyword evidence="2" id="KW-1185">Reference proteome</keyword>
<dbReference type="Pfam" id="PF07377">
    <property type="entry name" value="DUF1493"/>
    <property type="match status" value="1"/>
</dbReference>
<dbReference type="AlphaFoldDB" id="A0A916NLY7"/>
<dbReference type="Gene3D" id="1.10.1200.10">
    <property type="entry name" value="ACP-like"/>
    <property type="match status" value="1"/>
</dbReference>
<dbReference type="InterPro" id="IPR010862">
    <property type="entry name" value="DUF1493"/>
</dbReference>
<accession>A0A916NLY7</accession>
<evidence type="ECO:0000313" key="1">
    <source>
        <dbReference type="EMBL" id="CAG5003333.1"/>
    </source>
</evidence>
<dbReference type="RefSeq" id="WP_215239669.1">
    <property type="nucleotide sequence ID" value="NZ_CAJRAF010000002.1"/>
</dbReference>
<proteinExistence type="predicted"/>
<protein>
    <recommendedName>
        <fullName evidence="3">DUF1493 family protein</fullName>
    </recommendedName>
</protein>
<evidence type="ECO:0000313" key="2">
    <source>
        <dbReference type="Proteomes" id="UP000680038"/>
    </source>
</evidence>
<organism evidence="1 2">
    <name type="scientific">Dyadobacter helix</name>
    <dbReference type="NCBI Taxonomy" id="2822344"/>
    <lineage>
        <taxon>Bacteria</taxon>
        <taxon>Pseudomonadati</taxon>
        <taxon>Bacteroidota</taxon>
        <taxon>Cytophagia</taxon>
        <taxon>Cytophagales</taxon>
        <taxon>Spirosomataceae</taxon>
        <taxon>Dyadobacter</taxon>
    </lineage>
</organism>
<comment type="caution">
    <text evidence="1">The sequence shown here is derived from an EMBL/GenBank/DDBJ whole genome shotgun (WGS) entry which is preliminary data.</text>
</comment>
<dbReference type="InterPro" id="IPR036736">
    <property type="entry name" value="ACP-like_sf"/>
</dbReference>
<evidence type="ECO:0008006" key="3">
    <source>
        <dbReference type="Google" id="ProtNLM"/>
    </source>
</evidence>